<evidence type="ECO:0000313" key="2">
    <source>
        <dbReference type="EMBL" id="TBF00403.1"/>
    </source>
</evidence>
<dbReference type="AlphaFoldDB" id="A0AAE8Q4J6"/>
<dbReference type="RefSeq" id="WP_130690696.1">
    <property type="nucleotide sequence ID" value="NZ_SIKX01000013.1"/>
</dbReference>
<proteinExistence type="predicted"/>
<gene>
    <name evidence="1" type="ORF">ELG94_39855</name>
    <name evidence="2" type="ORF">ELG94_39880</name>
</gene>
<protein>
    <submittedName>
        <fullName evidence="2">Uncharacterized protein</fullName>
    </submittedName>
</protein>
<evidence type="ECO:0000313" key="3">
    <source>
        <dbReference type="Proteomes" id="UP000291892"/>
    </source>
</evidence>
<accession>A0AAE8Q4J6</accession>
<name>A0AAE8Q4J6_9HYPH</name>
<reference evidence="2 3" key="1">
    <citation type="submission" date="2019-02" db="EMBL/GenBank/DDBJ databases">
        <title>The genomic architecture of introgression among sibling species of bacteria.</title>
        <authorList>
            <person name="Cavassim M.I.A."/>
            <person name="Moeskjaer S."/>
            <person name="Moslemi C."/>
            <person name="Fields B."/>
            <person name="Bachmann A."/>
            <person name="Vilhjalmsson B."/>
            <person name="Schierup M.H."/>
            <person name="Young J.P.W."/>
            <person name="Andersen S.U."/>
        </authorList>
    </citation>
    <scope>NUCLEOTIDE SEQUENCE [LARGE SCALE GENOMIC DNA]</scope>
    <source>
        <strain evidence="2 3">SM42</strain>
    </source>
</reference>
<comment type="caution">
    <text evidence="2">The sequence shown here is derived from an EMBL/GenBank/DDBJ whole genome shotgun (WGS) entry which is preliminary data.</text>
</comment>
<dbReference type="Proteomes" id="UP000291892">
    <property type="component" value="Unassembled WGS sequence"/>
</dbReference>
<sequence length="160" mass="17531">MAKATLTNRMRIDNHSRGHDLPFLSGIGFVDLAKVLEDENHHLADARLALRTIIDNAESDNVSTIINDVLRPKLDALERRFKLISSSHHLKQGSALFGTATVALMAYATGGIPQVISAVAGAGGLGVIAKQQVEASEKRAAIKEDPLYLLWRLRSIRRDR</sequence>
<dbReference type="EMBL" id="SIKX01000013">
    <property type="protein sequence ID" value="TBF00403.1"/>
    <property type="molecule type" value="Genomic_DNA"/>
</dbReference>
<organism evidence="2 3">
    <name type="scientific">Rhizobium ruizarguesonis</name>
    <dbReference type="NCBI Taxonomy" id="2081791"/>
    <lineage>
        <taxon>Bacteria</taxon>
        <taxon>Pseudomonadati</taxon>
        <taxon>Pseudomonadota</taxon>
        <taxon>Alphaproteobacteria</taxon>
        <taxon>Hyphomicrobiales</taxon>
        <taxon>Rhizobiaceae</taxon>
        <taxon>Rhizobium/Agrobacterium group</taxon>
        <taxon>Rhizobium</taxon>
    </lineage>
</organism>
<evidence type="ECO:0000313" key="1">
    <source>
        <dbReference type="EMBL" id="TBF00400.1"/>
    </source>
</evidence>
<dbReference type="EMBL" id="SIKX01000013">
    <property type="protein sequence ID" value="TBF00400.1"/>
    <property type="molecule type" value="Genomic_DNA"/>
</dbReference>